<accession>A0ABM9PNL3</accession>
<gene>
    <name evidence="2" type="ORF">T190115A13A_30158</name>
</gene>
<dbReference type="EMBL" id="CAXJRC010000033">
    <property type="protein sequence ID" value="CAL2107312.1"/>
    <property type="molecule type" value="Genomic_DNA"/>
</dbReference>
<evidence type="ECO:0008006" key="4">
    <source>
        <dbReference type="Google" id="ProtNLM"/>
    </source>
</evidence>
<sequence>MMNIFKITFTVVFLTFTQSVAAQLDGSFGGKDKGKTSIGIINSDAKEVKRPESLDFKNNDGFKSAHAKQQQELQKKQAEKALENKGVLTPSLRRQLVLQKKMEKFNLKIPMTDKDMGSFHTTSRNIHINAIDFGRIDGDVISIYKNGIPVFENYTLKRDLKNFSIPLSLGFNKIEIIAINEGDLRPNTGAFTIYDDYKDIVSSDMWNLAKGAKVIAMIIREKEKK</sequence>
<keyword evidence="3" id="KW-1185">Reference proteome</keyword>
<comment type="caution">
    <text evidence="2">The sequence shown here is derived from an EMBL/GenBank/DDBJ whole genome shotgun (WGS) entry which is preliminary data.</text>
</comment>
<evidence type="ECO:0000313" key="3">
    <source>
        <dbReference type="Proteomes" id="UP001497602"/>
    </source>
</evidence>
<feature type="signal peptide" evidence="1">
    <location>
        <begin position="1"/>
        <end position="21"/>
    </location>
</feature>
<reference evidence="2 3" key="1">
    <citation type="submission" date="2024-05" db="EMBL/GenBank/DDBJ databases">
        <authorList>
            <person name="Duchaud E."/>
        </authorList>
    </citation>
    <scope>NUCLEOTIDE SEQUENCE [LARGE SCALE GENOMIC DNA]</scope>
    <source>
        <strain evidence="2">Ena-SAMPLE-TAB-13-05-2024-13:56:06:370-140305</strain>
    </source>
</reference>
<dbReference type="Proteomes" id="UP001497602">
    <property type="component" value="Unassembled WGS sequence"/>
</dbReference>
<feature type="chain" id="PRO_5047316400" description="Secreted protein" evidence="1">
    <location>
        <begin position="22"/>
        <end position="225"/>
    </location>
</feature>
<evidence type="ECO:0000313" key="2">
    <source>
        <dbReference type="EMBL" id="CAL2107312.1"/>
    </source>
</evidence>
<keyword evidence="1" id="KW-0732">Signal</keyword>
<organism evidence="2 3">
    <name type="scientific">Tenacibaculum vairaonense</name>
    <dbReference type="NCBI Taxonomy" id="3137860"/>
    <lineage>
        <taxon>Bacteria</taxon>
        <taxon>Pseudomonadati</taxon>
        <taxon>Bacteroidota</taxon>
        <taxon>Flavobacteriia</taxon>
        <taxon>Flavobacteriales</taxon>
        <taxon>Flavobacteriaceae</taxon>
        <taxon>Tenacibaculum</taxon>
    </lineage>
</organism>
<name>A0ABM9PNL3_9FLAO</name>
<protein>
    <recommendedName>
        <fullName evidence="4">Secreted protein</fullName>
    </recommendedName>
</protein>
<evidence type="ECO:0000256" key="1">
    <source>
        <dbReference type="SAM" id="SignalP"/>
    </source>
</evidence>
<dbReference type="RefSeq" id="WP_348738950.1">
    <property type="nucleotide sequence ID" value="NZ_CAXJRC010000033.1"/>
</dbReference>
<proteinExistence type="predicted"/>